<dbReference type="PATRIC" id="fig|1434111.4.peg.2602"/>
<organism evidence="1 2">
    <name type="scientific">Methanosarcina lacustris Z-7289</name>
    <dbReference type="NCBI Taxonomy" id="1434111"/>
    <lineage>
        <taxon>Archaea</taxon>
        <taxon>Methanobacteriati</taxon>
        <taxon>Methanobacteriota</taxon>
        <taxon>Stenosarchaea group</taxon>
        <taxon>Methanomicrobia</taxon>
        <taxon>Methanosarcinales</taxon>
        <taxon>Methanosarcinaceae</taxon>
        <taxon>Methanosarcina</taxon>
    </lineage>
</organism>
<protein>
    <submittedName>
        <fullName evidence="1">Uncharacterized protein</fullName>
    </submittedName>
</protein>
<dbReference type="OrthoDB" id="134879at2157"/>
<evidence type="ECO:0000313" key="1">
    <source>
        <dbReference type="EMBL" id="AKB75238.1"/>
    </source>
</evidence>
<reference evidence="1 2" key="1">
    <citation type="submission" date="2014-07" db="EMBL/GenBank/DDBJ databases">
        <title>Methanogenic archaea and the global carbon cycle.</title>
        <authorList>
            <person name="Henriksen J.R."/>
            <person name="Luke J."/>
            <person name="Reinhart S."/>
            <person name="Benedict M.N."/>
            <person name="Youngblut N.D."/>
            <person name="Metcalf M.E."/>
            <person name="Whitaker R.J."/>
            <person name="Metcalf W.W."/>
        </authorList>
    </citation>
    <scope>NUCLEOTIDE SEQUENCE [LARGE SCALE GENOMIC DNA]</scope>
    <source>
        <strain evidence="1 2">Z-7289</strain>
    </source>
</reference>
<evidence type="ECO:0000313" key="2">
    <source>
        <dbReference type="Proteomes" id="UP000033072"/>
    </source>
</evidence>
<accession>A0A0E3S851</accession>
<dbReference type="HOGENOM" id="CLU_1318526_0_0_2"/>
<sequence length="208" mass="23978">MKLWLLKAAGTLEDEEIILEDSIITIGGAEFPDLSNIKNEEQVKKLILEKYPGMREERSETWAGEICSFITKIKKGDLVTVPLKTRNEVLIGKVTGNYEYRQLTDFISHIRKVRWLKTSLKGAFEEEYNVDFNSPEALFLIKADPEKLSGFLETKSLGALVEELSFALEDLDFLRERMLELAYRLAETDEIPEVRKIAAEMEKMLREQ</sequence>
<dbReference type="RefSeq" id="WP_048126607.1">
    <property type="nucleotide sequence ID" value="NZ_CP009515.1"/>
</dbReference>
<keyword evidence="2" id="KW-1185">Reference proteome</keyword>
<dbReference type="AlphaFoldDB" id="A0A0E3S851"/>
<dbReference type="KEGG" id="mls:MSLAZ_1977"/>
<dbReference type="EMBL" id="CP009515">
    <property type="protein sequence ID" value="AKB75238.1"/>
    <property type="molecule type" value="Genomic_DNA"/>
</dbReference>
<proteinExistence type="predicted"/>
<dbReference type="GeneID" id="24806766"/>
<dbReference type="Proteomes" id="UP000033072">
    <property type="component" value="Chromosome"/>
</dbReference>
<name>A0A0E3S851_9EURY</name>
<gene>
    <name evidence="1" type="ORF">MSLAZ_1977</name>
</gene>